<dbReference type="InterPro" id="IPR027370">
    <property type="entry name" value="Znf-RING_euk"/>
</dbReference>
<dbReference type="InterPro" id="IPR013083">
    <property type="entry name" value="Znf_RING/FYVE/PHD"/>
</dbReference>
<dbReference type="PANTHER" id="PTHR25465">
    <property type="entry name" value="B-BOX DOMAIN CONTAINING"/>
    <property type="match status" value="1"/>
</dbReference>
<comment type="caution">
    <text evidence="6">The sequence shown here is derived from an EMBL/GenBank/DDBJ whole genome shotgun (WGS) entry which is preliminary data.</text>
</comment>
<reference evidence="6 7" key="1">
    <citation type="journal article" date="2018" name="G3 (Bethesda)">
        <title>A High-Quality Reference Genome for the Invasive Mosquitofish Gambusia affinis Using a Chicago Library.</title>
        <authorList>
            <person name="Hoffberg S.L."/>
            <person name="Troendle N.J."/>
            <person name="Glenn T.C."/>
            <person name="Mahmud O."/>
            <person name="Louha S."/>
            <person name="Chalopin D."/>
            <person name="Bennetzen J.L."/>
            <person name="Mauricio R."/>
        </authorList>
    </citation>
    <scope>NUCLEOTIDE SEQUENCE [LARGE SCALE GENOMIC DNA]</scope>
    <source>
        <strain evidence="6">NE01/NJP1002.9</strain>
        <tissue evidence="6">Muscle</tissue>
    </source>
</reference>
<name>A0A315VLJ7_GAMAF</name>
<protein>
    <recommendedName>
        <fullName evidence="5">RING-type domain-containing protein</fullName>
    </recommendedName>
</protein>
<dbReference type="SMART" id="SM00184">
    <property type="entry name" value="RING"/>
    <property type="match status" value="1"/>
</dbReference>
<evidence type="ECO:0000256" key="4">
    <source>
        <dbReference type="PROSITE-ProRule" id="PRU00175"/>
    </source>
</evidence>
<dbReference type="PANTHER" id="PTHR25465:SF32">
    <property type="entry name" value="BLOODTHIRSTY-RELATED GENE FAMILY, MEMBER 16 ISOFORM X1-RELATED"/>
    <property type="match status" value="1"/>
</dbReference>
<dbReference type="Pfam" id="PF13445">
    <property type="entry name" value="zf-RING_UBOX"/>
    <property type="match status" value="1"/>
</dbReference>
<dbReference type="PROSITE" id="PS00518">
    <property type="entry name" value="ZF_RING_1"/>
    <property type="match status" value="1"/>
</dbReference>
<proteinExistence type="predicted"/>
<dbReference type="Proteomes" id="UP000250572">
    <property type="component" value="Unassembled WGS sequence"/>
</dbReference>
<dbReference type="Gene3D" id="4.10.830.40">
    <property type="match status" value="1"/>
</dbReference>
<accession>A0A315VLJ7</accession>
<dbReference type="InterPro" id="IPR017907">
    <property type="entry name" value="Znf_RING_CS"/>
</dbReference>
<evidence type="ECO:0000259" key="5">
    <source>
        <dbReference type="PROSITE" id="PS50089"/>
    </source>
</evidence>
<sequence>MPVVIGALGAVTPKLEQWLQQIPGTTSDISVQKCAVLCSSAQPRYCAEPSNSQASGRGLNSEEEREKITRCEKDMAAAGLCEDQPLCCICLDVFTQPVALPCQHHFCWTCITKYWDNTGRWQCPLCNRRFTSRPELQVNTGMSELSDQLELLAQQTACCSLEPLPDAGQVVCSVCTKKAQMSCLVCLSSYCETHQVFHERIPGLRRHTQLDPVDGQEDRMWHNGSPSASHISYNARNFKNVDKTFCSACCVNKTTETCPACVSEASMRCFPAEAESIQLFSVGESENEVREKDMESTLPLNSAPSGHQILVLLLVRLPPSLINPVPSDPFNDLSRDIDKLRYSKEKGTIYLSCAHVRPGDAILKPDAGRSPAGEADSCWRESRLMQYTTSGRKDRISG</sequence>
<evidence type="ECO:0000256" key="2">
    <source>
        <dbReference type="ARBA" id="ARBA00022771"/>
    </source>
</evidence>
<dbReference type="Gene3D" id="3.30.40.10">
    <property type="entry name" value="Zinc/RING finger domain, C3HC4 (zinc finger)"/>
    <property type="match status" value="1"/>
</dbReference>
<dbReference type="GO" id="GO:0008270">
    <property type="term" value="F:zinc ion binding"/>
    <property type="evidence" value="ECO:0007669"/>
    <property type="project" value="UniProtKB-KW"/>
</dbReference>
<dbReference type="InterPro" id="IPR001841">
    <property type="entry name" value="Znf_RING"/>
</dbReference>
<evidence type="ECO:0000256" key="3">
    <source>
        <dbReference type="ARBA" id="ARBA00022833"/>
    </source>
</evidence>
<feature type="domain" description="RING-type" evidence="5">
    <location>
        <begin position="87"/>
        <end position="127"/>
    </location>
</feature>
<dbReference type="EMBL" id="NHOQ01002007">
    <property type="protein sequence ID" value="PWA20037.1"/>
    <property type="molecule type" value="Genomic_DNA"/>
</dbReference>
<organism evidence="6 7">
    <name type="scientific">Gambusia affinis</name>
    <name type="common">Western mosquitofish</name>
    <name type="synonym">Heterandria affinis</name>
    <dbReference type="NCBI Taxonomy" id="33528"/>
    <lineage>
        <taxon>Eukaryota</taxon>
        <taxon>Metazoa</taxon>
        <taxon>Chordata</taxon>
        <taxon>Craniata</taxon>
        <taxon>Vertebrata</taxon>
        <taxon>Euteleostomi</taxon>
        <taxon>Actinopterygii</taxon>
        <taxon>Neopterygii</taxon>
        <taxon>Teleostei</taxon>
        <taxon>Neoteleostei</taxon>
        <taxon>Acanthomorphata</taxon>
        <taxon>Ovalentaria</taxon>
        <taxon>Atherinomorphae</taxon>
        <taxon>Cyprinodontiformes</taxon>
        <taxon>Poeciliidae</taxon>
        <taxon>Poeciliinae</taxon>
        <taxon>Gambusia</taxon>
    </lineage>
</organism>
<keyword evidence="3" id="KW-0862">Zinc</keyword>
<dbReference type="STRING" id="33528.ENSGAFP00000029701"/>
<evidence type="ECO:0000313" key="7">
    <source>
        <dbReference type="Proteomes" id="UP000250572"/>
    </source>
</evidence>
<dbReference type="SUPFAM" id="SSF57850">
    <property type="entry name" value="RING/U-box"/>
    <property type="match status" value="1"/>
</dbReference>
<evidence type="ECO:0000313" key="6">
    <source>
        <dbReference type="EMBL" id="PWA20037.1"/>
    </source>
</evidence>
<keyword evidence="2 4" id="KW-0863">Zinc-finger</keyword>
<evidence type="ECO:0000256" key="1">
    <source>
        <dbReference type="ARBA" id="ARBA00022723"/>
    </source>
</evidence>
<dbReference type="PROSITE" id="PS50089">
    <property type="entry name" value="ZF_RING_2"/>
    <property type="match status" value="1"/>
</dbReference>
<keyword evidence="1" id="KW-0479">Metal-binding</keyword>
<keyword evidence="7" id="KW-1185">Reference proteome</keyword>
<gene>
    <name evidence="6" type="ORF">CCH79_00016098</name>
</gene>
<dbReference type="InterPro" id="IPR051051">
    <property type="entry name" value="E3_ubiq-ligase_TRIM/RNF"/>
</dbReference>
<dbReference type="AlphaFoldDB" id="A0A315VLJ7"/>